<name>A0A645FIU9_9ZZZZ</name>
<comment type="caution">
    <text evidence="1">The sequence shown here is derived from an EMBL/GenBank/DDBJ whole genome shotgun (WGS) entry which is preliminary data.</text>
</comment>
<gene>
    <name evidence="1" type="ORF">SDC9_160888</name>
</gene>
<proteinExistence type="predicted"/>
<sequence>MDICNQYTLLIADEREIIDSYRPLCHLYLLSGTGDVACTFSLDVQGTVQRRRLHDLTQKGRYGGNDGIKQRDLRMGYHLPLRIQRISLTAEPDGRTIGLVHGRKKHIKLGHASGEHNQQSLCKFIKRTSVPHFGVHCTLDGIKRREAGEPTSLM</sequence>
<accession>A0A645FIU9</accession>
<protein>
    <submittedName>
        <fullName evidence="1">Uncharacterized protein</fullName>
    </submittedName>
</protein>
<dbReference type="EMBL" id="VSSQ01060067">
    <property type="protein sequence ID" value="MPN13566.1"/>
    <property type="molecule type" value="Genomic_DNA"/>
</dbReference>
<organism evidence="1">
    <name type="scientific">bioreactor metagenome</name>
    <dbReference type="NCBI Taxonomy" id="1076179"/>
    <lineage>
        <taxon>unclassified sequences</taxon>
        <taxon>metagenomes</taxon>
        <taxon>ecological metagenomes</taxon>
    </lineage>
</organism>
<dbReference type="AlphaFoldDB" id="A0A645FIU9"/>
<evidence type="ECO:0000313" key="1">
    <source>
        <dbReference type="EMBL" id="MPN13566.1"/>
    </source>
</evidence>
<reference evidence="1" key="1">
    <citation type="submission" date="2019-08" db="EMBL/GenBank/DDBJ databases">
        <authorList>
            <person name="Kucharzyk K."/>
            <person name="Murdoch R.W."/>
            <person name="Higgins S."/>
            <person name="Loffler F."/>
        </authorList>
    </citation>
    <scope>NUCLEOTIDE SEQUENCE</scope>
</reference>